<keyword evidence="1" id="KW-0812">Transmembrane</keyword>
<protein>
    <submittedName>
        <fullName evidence="2">Uncharacterized protein</fullName>
    </submittedName>
</protein>
<proteinExistence type="predicted"/>
<comment type="caution">
    <text evidence="2">The sequence shown here is derived from an EMBL/GenBank/DDBJ whole genome shotgun (WGS) entry which is preliminary data.</text>
</comment>
<dbReference type="STRING" id="290052.ASU35_07670"/>
<reference evidence="2 3" key="1">
    <citation type="submission" date="2015-11" db="EMBL/GenBank/DDBJ databases">
        <title>Butyribacter intestini gen. nov., sp. nov., a butyric acid-producing bacterium of the family Lachnospiraceae isolated from the human faeces.</title>
        <authorList>
            <person name="Zou Y."/>
            <person name="Xue W."/>
            <person name="Luo G."/>
            <person name="Lv M."/>
        </authorList>
    </citation>
    <scope>NUCLEOTIDE SEQUENCE [LARGE SCALE GENOMIC DNA]</scope>
    <source>
        <strain evidence="2 3">ACET-33324</strain>
    </source>
</reference>
<gene>
    <name evidence="2" type="ORF">ASU35_07670</name>
</gene>
<evidence type="ECO:0000313" key="3">
    <source>
        <dbReference type="Proteomes" id="UP000054874"/>
    </source>
</evidence>
<dbReference type="PROSITE" id="PS51257">
    <property type="entry name" value="PROKAR_LIPOPROTEIN"/>
    <property type="match status" value="1"/>
</dbReference>
<feature type="transmembrane region" description="Helical" evidence="1">
    <location>
        <begin position="267"/>
        <end position="291"/>
    </location>
</feature>
<feature type="transmembrane region" description="Helical" evidence="1">
    <location>
        <begin position="227"/>
        <end position="247"/>
    </location>
</feature>
<dbReference type="RefSeq" id="WP_058351919.1">
    <property type="nucleotide sequence ID" value="NZ_CABMMD010000079.1"/>
</dbReference>
<evidence type="ECO:0000256" key="1">
    <source>
        <dbReference type="SAM" id="Phobius"/>
    </source>
</evidence>
<evidence type="ECO:0000313" key="2">
    <source>
        <dbReference type="EMBL" id="KSV59872.1"/>
    </source>
</evidence>
<feature type="transmembrane region" description="Helical" evidence="1">
    <location>
        <begin position="303"/>
        <end position="323"/>
    </location>
</feature>
<dbReference type="AlphaFoldDB" id="A0A0V8QH62"/>
<sequence length="339" mass="39039">MSYKKQSILCAVISCFILAAMLFACSYCILRGVARQDTPFELSPNFVVLEVAESGRVKTDQVLDADKDQDIIVLSEYTGQNYMAIYDPVYYFYNEKTIDFLGTTRYFSGKDYREKTSTGIYVSSEENPIDAFSEMEKEGTELVHELLFSINPMSKLYKENTECIVNQMSLDELGDRVYIDSRDTGARDRIKEALLKEGYSITDSGYTGVRNAFMDGLKKGGLYTKIVLLPAVSLYIIFLFTCIMYFFNNKEILDLHKLHGGKRSKMFLLFSKHFLLVNAIGSLLVIFFYAFLVRGEISLQIKLWEYGVIWLFHVGITDLGYYLGFFIHYRRGREWNAVK</sequence>
<keyword evidence="1" id="KW-1133">Transmembrane helix</keyword>
<accession>A0A0V8QH62</accession>
<name>A0A0V8QH62_9FIRM</name>
<organism evidence="2 3">
    <name type="scientific">Acetivibrio ethanolgignens</name>
    <dbReference type="NCBI Taxonomy" id="290052"/>
    <lineage>
        <taxon>Bacteria</taxon>
        <taxon>Bacillati</taxon>
        <taxon>Bacillota</taxon>
        <taxon>Clostridia</taxon>
        <taxon>Eubacteriales</taxon>
        <taxon>Oscillospiraceae</taxon>
        <taxon>Acetivibrio</taxon>
    </lineage>
</organism>
<dbReference type="EMBL" id="LNAM01000079">
    <property type="protein sequence ID" value="KSV59872.1"/>
    <property type="molecule type" value="Genomic_DNA"/>
</dbReference>
<keyword evidence="3" id="KW-1185">Reference proteome</keyword>
<dbReference type="Proteomes" id="UP000054874">
    <property type="component" value="Unassembled WGS sequence"/>
</dbReference>
<keyword evidence="1" id="KW-0472">Membrane</keyword>